<dbReference type="Gene3D" id="1.10.437.10">
    <property type="entry name" value="Blc2-like"/>
    <property type="match status" value="1"/>
</dbReference>
<comment type="similarity">
    <text evidence="3">Belongs to the Bcl-2 family.</text>
</comment>
<evidence type="ECO:0000256" key="1">
    <source>
        <dbReference type="ARBA" id="ARBA00004173"/>
    </source>
</evidence>
<dbReference type="GO" id="GO:0001836">
    <property type="term" value="P:release of cytochrome c from mitochondria"/>
    <property type="evidence" value="ECO:0007669"/>
    <property type="project" value="TreeGrafter"/>
</dbReference>
<feature type="compositionally biased region" description="Basic and acidic residues" evidence="7">
    <location>
        <begin position="25"/>
        <end position="35"/>
    </location>
</feature>
<evidence type="ECO:0000256" key="3">
    <source>
        <dbReference type="ARBA" id="ARBA00009458"/>
    </source>
</evidence>
<dbReference type="PROSITE" id="PS01259">
    <property type="entry name" value="BH3"/>
    <property type="match status" value="1"/>
</dbReference>
<reference evidence="8" key="2">
    <citation type="submission" date="2025-09" db="UniProtKB">
        <authorList>
            <consortium name="Ensembl"/>
        </authorList>
    </citation>
    <scope>IDENTIFICATION</scope>
</reference>
<evidence type="ECO:0000313" key="9">
    <source>
        <dbReference type="Proteomes" id="UP000694407"/>
    </source>
</evidence>
<evidence type="ECO:0000256" key="5">
    <source>
        <dbReference type="ARBA" id="ARBA00023128"/>
    </source>
</evidence>
<dbReference type="GO" id="GO:0097192">
    <property type="term" value="P:extrinsic apoptotic signaling pathway in absence of ligand"/>
    <property type="evidence" value="ECO:0007669"/>
    <property type="project" value="TreeGrafter"/>
</dbReference>
<evidence type="ECO:0000313" key="8">
    <source>
        <dbReference type="Ensembl" id="ENSMMMP00000016492.1"/>
    </source>
</evidence>
<keyword evidence="5" id="KW-0496">Mitochondrion</keyword>
<evidence type="ECO:0000256" key="6">
    <source>
        <dbReference type="ARBA" id="ARBA00023136"/>
    </source>
</evidence>
<keyword evidence="6" id="KW-0472">Membrane</keyword>
<comment type="subcellular location">
    <subcellularLocation>
        <location evidence="2">Membrane</location>
    </subcellularLocation>
    <subcellularLocation>
        <location evidence="1">Mitochondrion</location>
    </subcellularLocation>
</comment>
<dbReference type="PANTHER" id="PTHR11256:SF41">
    <property type="entry name" value="BCL-2 HOMOLOGOUS ANTAGONIST_KILLER"/>
    <property type="match status" value="1"/>
</dbReference>
<dbReference type="AlphaFoldDB" id="A0A8C5ZLC4"/>
<reference evidence="8" key="1">
    <citation type="submission" date="2025-08" db="UniProtKB">
        <authorList>
            <consortium name="Ensembl"/>
        </authorList>
    </citation>
    <scope>IDENTIFICATION</scope>
</reference>
<protein>
    <submittedName>
        <fullName evidence="8">Uncharacterized protein</fullName>
    </submittedName>
</protein>
<dbReference type="GO" id="GO:0042981">
    <property type="term" value="P:regulation of apoptotic process"/>
    <property type="evidence" value="ECO:0007669"/>
    <property type="project" value="InterPro"/>
</dbReference>
<dbReference type="InterPro" id="IPR036834">
    <property type="entry name" value="Bcl-2-like_sf"/>
</dbReference>
<name>A0A8C5ZLC4_MARMA</name>
<keyword evidence="4" id="KW-0053">Apoptosis</keyword>
<dbReference type="SUPFAM" id="SSF56854">
    <property type="entry name" value="Bcl-2 inhibitors of programmed cell death"/>
    <property type="match status" value="1"/>
</dbReference>
<dbReference type="GO" id="GO:0015288">
    <property type="term" value="F:porin activity"/>
    <property type="evidence" value="ECO:0007669"/>
    <property type="project" value="TreeGrafter"/>
</dbReference>
<feature type="region of interest" description="Disordered" evidence="7">
    <location>
        <begin position="1"/>
        <end position="45"/>
    </location>
</feature>
<evidence type="ECO:0000256" key="7">
    <source>
        <dbReference type="SAM" id="MobiDB-lite"/>
    </source>
</evidence>
<organism evidence="8 9">
    <name type="scientific">Marmota marmota marmota</name>
    <name type="common">Alpine marmot</name>
    <dbReference type="NCBI Taxonomy" id="9994"/>
    <lineage>
        <taxon>Eukaryota</taxon>
        <taxon>Metazoa</taxon>
        <taxon>Chordata</taxon>
        <taxon>Craniata</taxon>
        <taxon>Vertebrata</taxon>
        <taxon>Euteleostomi</taxon>
        <taxon>Mammalia</taxon>
        <taxon>Eutheria</taxon>
        <taxon>Euarchontoglires</taxon>
        <taxon>Glires</taxon>
        <taxon>Rodentia</taxon>
        <taxon>Sciuromorpha</taxon>
        <taxon>Sciuridae</taxon>
        <taxon>Xerinae</taxon>
        <taxon>Marmotini</taxon>
        <taxon>Marmota</taxon>
    </lineage>
</organism>
<dbReference type="GeneTree" id="ENSGT01040000243808"/>
<sequence length="141" mass="15006">MASRQGPGPPSEEFREPTSDSEQQVARDKEEKQEAEGAAAPVDPEMVALALEPTSTMGQVGRQLAVIGDDINRRYDSEFQSMLEQLQPTAANAYELFTKIASRAGLVGVGGQGPAQLSSCSHSPTPCWPCSWTLKDSGPGV</sequence>
<accession>A0A8C5ZLC4</accession>
<dbReference type="PROSITE" id="PS50062">
    <property type="entry name" value="BCL2_FAMILY"/>
    <property type="match status" value="1"/>
</dbReference>
<evidence type="ECO:0000256" key="4">
    <source>
        <dbReference type="ARBA" id="ARBA00022703"/>
    </source>
</evidence>
<dbReference type="PANTHER" id="PTHR11256">
    <property type="entry name" value="BCL-2 RELATED"/>
    <property type="match status" value="1"/>
</dbReference>
<dbReference type="GO" id="GO:0051400">
    <property type="term" value="F:BH domain binding"/>
    <property type="evidence" value="ECO:0007669"/>
    <property type="project" value="TreeGrafter"/>
</dbReference>
<dbReference type="Ensembl" id="ENSMMMT00000018780.1">
    <property type="protein sequence ID" value="ENSMMMP00000016492.1"/>
    <property type="gene ID" value="ENSMMMG00000014682.1"/>
</dbReference>
<dbReference type="Proteomes" id="UP000694407">
    <property type="component" value="Unplaced"/>
</dbReference>
<evidence type="ECO:0000256" key="2">
    <source>
        <dbReference type="ARBA" id="ARBA00004370"/>
    </source>
</evidence>
<dbReference type="InterPro" id="IPR020728">
    <property type="entry name" value="Bcl2_BH3_motif_CS"/>
</dbReference>
<dbReference type="GO" id="GO:0005741">
    <property type="term" value="C:mitochondrial outer membrane"/>
    <property type="evidence" value="ECO:0007669"/>
    <property type="project" value="TreeGrafter"/>
</dbReference>
<dbReference type="GO" id="GO:0008630">
    <property type="term" value="P:intrinsic apoptotic signaling pathway in response to DNA damage"/>
    <property type="evidence" value="ECO:0007669"/>
    <property type="project" value="TreeGrafter"/>
</dbReference>
<keyword evidence="9" id="KW-1185">Reference proteome</keyword>
<dbReference type="InterPro" id="IPR026298">
    <property type="entry name" value="Bcl-2_fam"/>
</dbReference>
<proteinExistence type="inferred from homology"/>
<dbReference type="InterPro" id="IPR002475">
    <property type="entry name" value="Bcl2-like"/>
</dbReference>